<evidence type="ECO:0000256" key="13">
    <source>
        <dbReference type="ARBA" id="ARBA00023136"/>
    </source>
</evidence>
<evidence type="ECO:0000256" key="9">
    <source>
        <dbReference type="ARBA" id="ARBA00022968"/>
    </source>
</evidence>
<dbReference type="Proteomes" id="UP001168098">
    <property type="component" value="Unassembled WGS sequence"/>
</dbReference>
<comment type="caution">
    <text evidence="17">The sequence shown here is derived from an EMBL/GenBank/DDBJ whole genome shotgun (WGS) entry which is preliminary data.</text>
</comment>
<dbReference type="InterPro" id="IPR045054">
    <property type="entry name" value="P4HA-like"/>
</dbReference>
<evidence type="ECO:0000256" key="3">
    <source>
        <dbReference type="ARBA" id="ARBA00006511"/>
    </source>
</evidence>
<keyword evidence="13" id="KW-0472">Membrane</keyword>
<evidence type="ECO:0000256" key="5">
    <source>
        <dbReference type="ARBA" id="ARBA00022692"/>
    </source>
</evidence>
<evidence type="ECO:0000256" key="8">
    <source>
        <dbReference type="ARBA" id="ARBA00022964"/>
    </source>
</evidence>
<organism evidence="17 18">
    <name type="scientific">Vitis rotundifolia</name>
    <name type="common">Muscadine grape</name>
    <dbReference type="NCBI Taxonomy" id="103349"/>
    <lineage>
        <taxon>Eukaryota</taxon>
        <taxon>Viridiplantae</taxon>
        <taxon>Streptophyta</taxon>
        <taxon>Embryophyta</taxon>
        <taxon>Tracheophyta</taxon>
        <taxon>Spermatophyta</taxon>
        <taxon>Magnoliopsida</taxon>
        <taxon>eudicotyledons</taxon>
        <taxon>Gunneridae</taxon>
        <taxon>Pentapetalae</taxon>
        <taxon>rosids</taxon>
        <taxon>Vitales</taxon>
        <taxon>Vitaceae</taxon>
        <taxon>Viteae</taxon>
        <taxon>Vitis</taxon>
    </lineage>
</organism>
<comment type="cofactor">
    <cofactor evidence="1">
        <name>L-ascorbate</name>
        <dbReference type="ChEBI" id="CHEBI:38290"/>
    </cofactor>
</comment>
<keyword evidence="8" id="KW-0223">Dioxygenase</keyword>
<evidence type="ECO:0000256" key="7">
    <source>
        <dbReference type="ARBA" id="ARBA00022824"/>
    </source>
</evidence>
<dbReference type="SMART" id="SM00702">
    <property type="entry name" value="P4Hc"/>
    <property type="match status" value="1"/>
</dbReference>
<dbReference type="PROSITE" id="PS51471">
    <property type="entry name" value="FE2OG_OXY"/>
    <property type="match status" value="1"/>
</dbReference>
<accession>A0AA38YHI0</accession>
<name>A0AA38YHI0_VITRO</name>
<dbReference type="Gene3D" id="2.60.120.620">
    <property type="entry name" value="q2cbj1_9rhob like domain"/>
    <property type="match status" value="1"/>
</dbReference>
<keyword evidence="5" id="KW-0812">Transmembrane</keyword>
<keyword evidence="7" id="KW-0256">Endoplasmic reticulum</keyword>
<dbReference type="GO" id="GO:0031418">
    <property type="term" value="F:L-ascorbic acid binding"/>
    <property type="evidence" value="ECO:0007669"/>
    <property type="project" value="InterPro"/>
</dbReference>
<evidence type="ECO:0000256" key="1">
    <source>
        <dbReference type="ARBA" id="ARBA00001961"/>
    </source>
</evidence>
<dbReference type="GO" id="GO:0005789">
    <property type="term" value="C:endoplasmic reticulum membrane"/>
    <property type="evidence" value="ECO:0007669"/>
    <property type="project" value="UniProtKB-SubCell"/>
</dbReference>
<evidence type="ECO:0000259" key="16">
    <source>
        <dbReference type="PROSITE" id="PS51471"/>
    </source>
</evidence>
<dbReference type="EMBL" id="JARBHA010000020">
    <property type="protein sequence ID" value="KAJ9670532.1"/>
    <property type="molecule type" value="Genomic_DNA"/>
</dbReference>
<protein>
    <recommendedName>
        <fullName evidence="4">procollagen-proline 4-dioxygenase</fullName>
        <ecNumber evidence="4">1.14.11.2</ecNumber>
    </recommendedName>
</protein>
<dbReference type="InterPro" id="IPR044862">
    <property type="entry name" value="Pro_4_hyd_alph_FE2OG_OXY"/>
</dbReference>
<evidence type="ECO:0000256" key="12">
    <source>
        <dbReference type="ARBA" id="ARBA00023004"/>
    </source>
</evidence>
<evidence type="ECO:0000256" key="11">
    <source>
        <dbReference type="ARBA" id="ARBA00023002"/>
    </source>
</evidence>
<comment type="subcellular location">
    <subcellularLocation>
        <location evidence="2">Endoplasmic reticulum membrane</location>
        <topology evidence="2">Single-pass type II membrane protein</topology>
    </subcellularLocation>
</comment>
<dbReference type="PANTHER" id="PTHR10869">
    <property type="entry name" value="PROLYL 4-HYDROXYLASE ALPHA SUBUNIT"/>
    <property type="match status" value="1"/>
</dbReference>
<keyword evidence="12" id="KW-0408">Iron</keyword>
<dbReference type="EC" id="1.14.11.2" evidence="4"/>
<evidence type="ECO:0000313" key="18">
    <source>
        <dbReference type="Proteomes" id="UP001168098"/>
    </source>
</evidence>
<keyword evidence="11" id="KW-0560">Oxidoreductase</keyword>
<keyword evidence="10" id="KW-1133">Transmembrane helix</keyword>
<keyword evidence="6" id="KW-0479">Metal-binding</keyword>
<dbReference type="InterPro" id="IPR006620">
    <property type="entry name" value="Pro_4_hyd_alph"/>
</dbReference>
<keyword evidence="18" id="KW-1185">Reference proteome</keyword>
<reference evidence="17 18" key="1">
    <citation type="journal article" date="2023" name="BMC Biotechnol.">
        <title>Vitis rotundifolia cv Carlos genome sequencing.</title>
        <authorList>
            <person name="Huff M."/>
            <person name="Hulse-Kemp A."/>
            <person name="Scheffler B."/>
            <person name="Youngblood R."/>
            <person name="Simpson S."/>
            <person name="Babiker E."/>
            <person name="Staton M."/>
        </authorList>
    </citation>
    <scope>NUCLEOTIDE SEQUENCE [LARGE SCALE GENOMIC DNA]</scope>
    <source>
        <tissue evidence="17">Leaf</tissue>
    </source>
</reference>
<dbReference type="GO" id="GO:0005506">
    <property type="term" value="F:iron ion binding"/>
    <property type="evidence" value="ECO:0007669"/>
    <property type="project" value="InterPro"/>
</dbReference>
<comment type="catalytic activity">
    <reaction evidence="15">
        <text>L-prolyl-[collagen] + 2-oxoglutarate + O2 = trans-4-hydroxy-L-prolyl-[collagen] + succinate + CO2</text>
        <dbReference type="Rhea" id="RHEA:18945"/>
        <dbReference type="Rhea" id="RHEA-COMP:11676"/>
        <dbReference type="Rhea" id="RHEA-COMP:11680"/>
        <dbReference type="ChEBI" id="CHEBI:15379"/>
        <dbReference type="ChEBI" id="CHEBI:16526"/>
        <dbReference type="ChEBI" id="CHEBI:16810"/>
        <dbReference type="ChEBI" id="CHEBI:30031"/>
        <dbReference type="ChEBI" id="CHEBI:50342"/>
        <dbReference type="ChEBI" id="CHEBI:61965"/>
        <dbReference type="EC" id="1.14.11.2"/>
    </reaction>
</comment>
<evidence type="ECO:0000256" key="2">
    <source>
        <dbReference type="ARBA" id="ARBA00004648"/>
    </source>
</evidence>
<evidence type="ECO:0000256" key="10">
    <source>
        <dbReference type="ARBA" id="ARBA00022989"/>
    </source>
</evidence>
<keyword evidence="14" id="KW-0325">Glycoprotein</keyword>
<evidence type="ECO:0000256" key="6">
    <source>
        <dbReference type="ARBA" id="ARBA00022723"/>
    </source>
</evidence>
<dbReference type="PANTHER" id="PTHR10869:SF246">
    <property type="entry name" value="TRANSMEMBRANE PROLYL 4-HYDROXYLASE"/>
    <property type="match status" value="1"/>
</dbReference>
<sequence length="285" mass="32208">MKSKAKGKWRFGSKLGLPVVFFFCLFFFLAGLFGSGLLPQEFSSSEPRRLIREERDYDPLAHGESGEDSVTSIPFQVLSWRPCALYFPNFATSEQCQSIINMAKSNLTPSTVALRVGEIRENTEGIRTSSGVFISASEDKTGILDLIEQKIARVIMIPRTHGEAFNVLRYEIGQRYNSHYDAFDPAEYGPQKSHRIATFLVYLSDVEEGGETMFPFENGLNMNKDYDFQRCIGLKVKPHQGDGLLFYSMFPNGTIDPTSLHGSCPVIKGEKWVATKWIRDQEQDD</sequence>
<proteinExistence type="inferred from homology"/>
<dbReference type="FunFam" id="2.60.120.620:FF:000002">
    <property type="entry name" value="Prolyl 4-hydroxylase 4"/>
    <property type="match status" value="1"/>
</dbReference>
<evidence type="ECO:0000256" key="15">
    <source>
        <dbReference type="ARBA" id="ARBA00049169"/>
    </source>
</evidence>
<dbReference type="Pfam" id="PF13640">
    <property type="entry name" value="2OG-FeII_Oxy_3"/>
    <property type="match status" value="1"/>
</dbReference>
<comment type="similarity">
    <text evidence="3">Belongs to the P4HA family.</text>
</comment>
<evidence type="ECO:0000256" key="14">
    <source>
        <dbReference type="ARBA" id="ARBA00023180"/>
    </source>
</evidence>
<gene>
    <name evidence="17" type="ORF">PVL29_026826</name>
</gene>
<dbReference type="InterPro" id="IPR005123">
    <property type="entry name" value="Oxoglu/Fe-dep_dioxygenase_dom"/>
</dbReference>
<dbReference type="AlphaFoldDB" id="A0AA38YHI0"/>
<keyword evidence="9" id="KW-0735">Signal-anchor</keyword>
<evidence type="ECO:0000256" key="4">
    <source>
        <dbReference type="ARBA" id="ARBA00012269"/>
    </source>
</evidence>
<dbReference type="GO" id="GO:0004656">
    <property type="term" value="F:procollagen-proline 4-dioxygenase activity"/>
    <property type="evidence" value="ECO:0007669"/>
    <property type="project" value="UniProtKB-EC"/>
</dbReference>
<evidence type="ECO:0000313" key="17">
    <source>
        <dbReference type="EMBL" id="KAJ9670532.1"/>
    </source>
</evidence>
<feature type="domain" description="Fe2OG dioxygenase" evidence="16">
    <location>
        <begin position="160"/>
        <end position="280"/>
    </location>
</feature>